<name>A0A392RNH3_9FABA</name>
<keyword evidence="1" id="KW-0732">Signal</keyword>
<evidence type="ECO:0000313" key="2">
    <source>
        <dbReference type="EMBL" id="MCI38191.1"/>
    </source>
</evidence>
<protein>
    <submittedName>
        <fullName evidence="2">Uncharacterized protein</fullName>
    </submittedName>
</protein>
<keyword evidence="3" id="KW-1185">Reference proteome</keyword>
<reference evidence="2 3" key="1">
    <citation type="journal article" date="2018" name="Front. Plant Sci.">
        <title>Red Clover (Trifolium pratense) and Zigzag Clover (T. medium) - A Picture of Genomic Similarities and Differences.</title>
        <authorList>
            <person name="Dluhosova J."/>
            <person name="Istvanek J."/>
            <person name="Nedelnik J."/>
            <person name="Repkova J."/>
        </authorList>
    </citation>
    <scope>NUCLEOTIDE SEQUENCE [LARGE SCALE GENOMIC DNA]</scope>
    <source>
        <strain evidence="3">cv. 10/8</strain>
        <tissue evidence="2">Leaf</tissue>
    </source>
</reference>
<evidence type="ECO:0000256" key="1">
    <source>
        <dbReference type="SAM" id="SignalP"/>
    </source>
</evidence>
<comment type="caution">
    <text evidence="2">The sequence shown here is derived from an EMBL/GenBank/DDBJ whole genome shotgun (WGS) entry which is preliminary data.</text>
</comment>
<feature type="signal peptide" evidence="1">
    <location>
        <begin position="1"/>
        <end position="18"/>
    </location>
</feature>
<accession>A0A392RNH3</accession>
<sequence>SNLQGCLVLFAIFGVAGSSPCCVVFCHASPCAGSVTLFGWFDSKESLMPAVFIVGVVGS</sequence>
<dbReference type="EMBL" id="LXQA010252932">
    <property type="protein sequence ID" value="MCI38191.1"/>
    <property type="molecule type" value="Genomic_DNA"/>
</dbReference>
<feature type="chain" id="PRO_5017412555" evidence="1">
    <location>
        <begin position="19"/>
        <end position="59"/>
    </location>
</feature>
<proteinExistence type="predicted"/>
<dbReference type="AlphaFoldDB" id="A0A392RNH3"/>
<organism evidence="2 3">
    <name type="scientific">Trifolium medium</name>
    <dbReference type="NCBI Taxonomy" id="97028"/>
    <lineage>
        <taxon>Eukaryota</taxon>
        <taxon>Viridiplantae</taxon>
        <taxon>Streptophyta</taxon>
        <taxon>Embryophyta</taxon>
        <taxon>Tracheophyta</taxon>
        <taxon>Spermatophyta</taxon>
        <taxon>Magnoliopsida</taxon>
        <taxon>eudicotyledons</taxon>
        <taxon>Gunneridae</taxon>
        <taxon>Pentapetalae</taxon>
        <taxon>rosids</taxon>
        <taxon>fabids</taxon>
        <taxon>Fabales</taxon>
        <taxon>Fabaceae</taxon>
        <taxon>Papilionoideae</taxon>
        <taxon>50 kb inversion clade</taxon>
        <taxon>NPAAA clade</taxon>
        <taxon>Hologalegina</taxon>
        <taxon>IRL clade</taxon>
        <taxon>Trifolieae</taxon>
        <taxon>Trifolium</taxon>
    </lineage>
</organism>
<dbReference type="Proteomes" id="UP000265520">
    <property type="component" value="Unassembled WGS sequence"/>
</dbReference>
<feature type="non-terminal residue" evidence="2">
    <location>
        <position position="1"/>
    </location>
</feature>
<evidence type="ECO:0000313" key="3">
    <source>
        <dbReference type="Proteomes" id="UP000265520"/>
    </source>
</evidence>